<name>A0AAE6JPZ5_HAEPH</name>
<evidence type="ECO:0000313" key="9">
    <source>
        <dbReference type="Proteomes" id="UP000323974"/>
    </source>
</evidence>
<evidence type="ECO:0000256" key="5">
    <source>
        <dbReference type="ARBA" id="ARBA00023200"/>
    </source>
</evidence>
<evidence type="ECO:0000256" key="1">
    <source>
        <dbReference type="ARBA" id="ARBA00000632"/>
    </source>
</evidence>
<dbReference type="Pfam" id="PF00959">
    <property type="entry name" value="Phage_lysozyme"/>
    <property type="match status" value="1"/>
</dbReference>
<protein>
    <recommendedName>
        <fullName evidence="7">Lysozyme</fullName>
        <ecNumber evidence="7">3.2.1.17</ecNumber>
    </recommendedName>
</protein>
<comment type="similarity">
    <text evidence="7">Belongs to the glycosyl hydrolase 24 family.</text>
</comment>
<dbReference type="AlphaFoldDB" id="A0AAE6JPZ5"/>
<evidence type="ECO:0000313" key="8">
    <source>
        <dbReference type="EMBL" id="QEN10086.1"/>
    </source>
</evidence>
<dbReference type="SUPFAM" id="SSF53955">
    <property type="entry name" value="Lysozyme-like"/>
    <property type="match status" value="1"/>
</dbReference>
<evidence type="ECO:0000256" key="3">
    <source>
        <dbReference type="ARBA" id="ARBA00022638"/>
    </source>
</evidence>
<dbReference type="GO" id="GO:0009253">
    <property type="term" value="P:peptidoglycan catabolic process"/>
    <property type="evidence" value="ECO:0007669"/>
    <property type="project" value="InterPro"/>
</dbReference>
<proteinExistence type="inferred from homology"/>
<dbReference type="GO" id="GO:0003796">
    <property type="term" value="F:lysozyme activity"/>
    <property type="evidence" value="ECO:0007669"/>
    <property type="project" value="UniProtKB-EC"/>
</dbReference>
<dbReference type="InterPro" id="IPR023347">
    <property type="entry name" value="Lysozyme_dom_sf"/>
</dbReference>
<evidence type="ECO:0000256" key="2">
    <source>
        <dbReference type="ARBA" id="ARBA00022529"/>
    </source>
</evidence>
<dbReference type="InterPro" id="IPR051018">
    <property type="entry name" value="Bacteriophage_GH24"/>
</dbReference>
<dbReference type="GeneID" id="78223591"/>
<dbReference type="EMBL" id="CP038817">
    <property type="protein sequence ID" value="QEN10086.1"/>
    <property type="molecule type" value="Genomic_DNA"/>
</dbReference>
<dbReference type="GO" id="GO:0031640">
    <property type="term" value="P:killing of cells of another organism"/>
    <property type="evidence" value="ECO:0007669"/>
    <property type="project" value="UniProtKB-KW"/>
</dbReference>
<evidence type="ECO:0000256" key="4">
    <source>
        <dbReference type="ARBA" id="ARBA00022801"/>
    </source>
</evidence>
<dbReference type="InterPro" id="IPR002196">
    <property type="entry name" value="Glyco_hydro_24"/>
</dbReference>
<dbReference type="InterPro" id="IPR033907">
    <property type="entry name" value="Endolysin_autolysin"/>
</dbReference>
<comment type="catalytic activity">
    <reaction evidence="1 7">
        <text>Hydrolysis of (1-&gt;4)-beta-linkages between N-acetylmuramic acid and N-acetyl-D-glucosamine residues in a peptidoglycan and between N-acetyl-D-glucosamine residues in chitodextrins.</text>
        <dbReference type="EC" id="3.2.1.17"/>
    </reaction>
</comment>
<dbReference type="GO" id="GO:0042742">
    <property type="term" value="P:defense response to bacterium"/>
    <property type="evidence" value="ECO:0007669"/>
    <property type="project" value="UniProtKB-KW"/>
</dbReference>
<dbReference type="InterPro" id="IPR023346">
    <property type="entry name" value="Lysozyme-like_dom_sf"/>
</dbReference>
<dbReference type="Gene3D" id="1.10.530.40">
    <property type="match status" value="1"/>
</dbReference>
<keyword evidence="6 7" id="KW-0326">Glycosidase</keyword>
<organism evidence="8 9">
    <name type="scientific">Haemophilus parahaemolyticus</name>
    <dbReference type="NCBI Taxonomy" id="735"/>
    <lineage>
        <taxon>Bacteria</taxon>
        <taxon>Pseudomonadati</taxon>
        <taxon>Pseudomonadota</taxon>
        <taxon>Gammaproteobacteria</taxon>
        <taxon>Pasteurellales</taxon>
        <taxon>Pasteurellaceae</taxon>
        <taxon>Haemophilus</taxon>
    </lineage>
</organism>
<dbReference type="PANTHER" id="PTHR38107:SF3">
    <property type="entry name" value="LYSOZYME RRRD-RELATED"/>
    <property type="match status" value="1"/>
</dbReference>
<sequence>MYKLSGKAFELLKRLEGCKLTAYQDSAKVWTIGYGHTHNVKAGMNITQAQADAFLQEDVAKFEQGISQTLRELGTKVTQNQFDALVIFSFNVGLRAFQKSTMAKKLYLMDNKDQLSVNAVADQFPRWNKAGGQVLPGLVKRRAIERLLFLGVEA</sequence>
<dbReference type="RefSeq" id="WP_005706328.1">
    <property type="nucleotide sequence ID" value="NZ_CP038817.1"/>
</dbReference>
<reference evidence="8 9" key="1">
    <citation type="submission" date="2019-04" db="EMBL/GenBank/DDBJ databases">
        <title>Complete Genome and Methylome Analysis of Haemophilus haemolyticus NEB129.</title>
        <authorList>
            <person name="Fomenkov A."/>
            <person name="Roberts R.J."/>
            <person name="Anton B.P."/>
            <person name="Vincze T."/>
        </authorList>
    </citation>
    <scope>NUCLEOTIDE SEQUENCE [LARGE SCALE GENOMIC DNA]</scope>
    <source>
        <strain evidence="8 9">NEB129</strain>
    </source>
</reference>
<dbReference type="GO" id="GO:0016998">
    <property type="term" value="P:cell wall macromolecule catabolic process"/>
    <property type="evidence" value="ECO:0007669"/>
    <property type="project" value="InterPro"/>
</dbReference>
<dbReference type="Proteomes" id="UP000323974">
    <property type="component" value="Chromosome"/>
</dbReference>
<evidence type="ECO:0000256" key="6">
    <source>
        <dbReference type="ARBA" id="ARBA00023295"/>
    </source>
</evidence>
<dbReference type="EC" id="3.2.1.17" evidence="7"/>
<accession>A0AAE6JPZ5</accession>
<dbReference type="HAMAP" id="MF_04110">
    <property type="entry name" value="ENDOLYSIN_T4"/>
    <property type="match status" value="1"/>
</dbReference>
<keyword evidence="3 7" id="KW-0081">Bacteriolytic enzyme</keyword>
<evidence type="ECO:0000256" key="7">
    <source>
        <dbReference type="RuleBase" id="RU003788"/>
    </source>
</evidence>
<gene>
    <name evidence="8" type="ORF">E5Q53_00655</name>
</gene>
<keyword evidence="4 7" id="KW-0378">Hydrolase</keyword>
<keyword evidence="5" id="KW-1035">Host cytoplasm</keyword>
<dbReference type="InterPro" id="IPR034690">
    <property type="entry name" value="Endolysin_T4_type"/>
</dbReference>
<dbReference type="CDD" id="cd00737">
    <property type="entry name" value="lyz_endolysin_autolysin"/>
    <property type="match status" value="1"/>
</dbReference>
<dbReference type="KEGG" id="hpaa:E5Q53_00655"/>
<keyword evidence="2 7" id="KW-0929">Antimicrobial</keyword>
<dbReference type="PANTHER" id="PTHR38107">
    <property type="match status" value="1"/>
</dbReference>